<feature type="domain" description="NAD-dependent epimerase/dehydratase" evidence="2">
    <location>
        <begin position="3"/>
        <end position="219"/>
    </location>
</feature>
<dbReference type="AlphaFoldDB" id="A0A2S1QT64"/>
<organism evidence="4 5">
    <name type="scientific">Flavobacterium album</name>
    <dbReference type="NCBI Taxonomy" id="2175091"/>
    <lineage>
        <taxon>Bacteria</taxon>
        <taxon>Pseudomonadati</taxon>
        <taxon>Bacteroidota</taxon>
        <taxon>Flavobacteriia</taxon>
        <taxon>Flavobacteriales</taxon>
        <taxon>Flavobacteriaceae</taxon>
        <taxon>Flavobacterium</taxon>
    </lineage>
</organism>
<evidence type="ECO:0000259" key="3">
    <source>
        <dbReference type="Pfam" id="PF08338"/>
    </source>
</evidence>
<feature type="domain" description="DUF1731" evidence="3">
    <location>
        <begin position="253"/>
        <end position="298"/>
    </location>
</feature>
<dbReference type="PANTHER" id="PTHR11092:SF0">
    <property type="entry name" value="EPIMERASE FAMILY PROTEIN SDR39U1"/>
    <property type="match status" value="1"/>
</dbReference>
<dbReference type="InterPro" id="IPR013549">
    <property type="entry name" value="DUF1731"/>
</dbReference>
<dbReference type="Proteomes" id="UP000244929">
    <property type="component" value="Chromosome"/>
</dbReference>
<dbReference type="OrthoDB" id="9801773at2"/>
<name>A0A2S1QT64_9FLAO</name>
<evidence type="ECO:0000313" key="5">
    <source>
        <dbReference type="Proteomes" id="UP000244929"/>
    </source>
</evidence>
<dbReference type="Pfam" id="PF01370">
    <property type="entry name" value="Epimerase"/>
    <property type="match status" value="1"/>
</dbReference>
<dbReference type="Gene3D" id="3.40.50.720">
    <property type="entry name" value="NAD(P)-binding Rossmann-like Domain"/>
    <property type="match status" value="1"/>
</dbReference>
<protein>
    <submittedName>
        <fullName evidence="4">TIGR01777 family protein</fullName>
    </submittedName>
</protein>
<dbReference type="InterPro" id="IPR036291">
    <property type="entry name" value="NAD(P)-bd_dom_sf"/>
</dbReference>
<dbReference type="EMBL" id="CP029186">
    <property type="protein sequence ID" value="AWH83610.1"/>
    <property type="molecule type" value="Genomic_DNA"/>
</dbReference>
<keyword evidence="5" id="KW-1185">Reference proteome</keyword>
<evidence type="ECO:0000313" key="4">
    <source>
        <dbReference type="EMBL" id="AWH83610.1"/>
    </source>
</evidence>
<evidence type="ECO:0000256" key="1">
    <source>
        <dbReference type="ARBA" id="ARBA00009353"/>
    </source>
</evidence>
<dbReference type="Pfam" id="PF08338">
    <property type="entry name" value="DUF1731"/>
    <property type="match status" value="1"/>
</dbReference>
<dbReference type="InterPro" id="IPR001509">
    <property type="entry name" value="Epimerase_deHydtase"/>
</dbReference>
<evidence type="ECO:0000259" key="2">
    <source>
        <dbReference type="Pfam" id="PF01370"/>
    </source>
</evidence>
<comment type="similarity">
    <text evidence="1">Belongs to the NAD(P)-dependent epimerase/dehydratase family. SDR39U1 subfamily.</text>
</comment>
<dbReference type="SUPFAM" id="SSF51735">
    <property type="entry name" value="NAD(P)-binding Rossmann-fold domains"/>
    <property type="match status" value="1"/>
</dbReference>
<reference evidence="4 5" key="1">
    <citation type="submission" date="2018-04" db="EMBL/GenBank/DDBJ databases">
        <title>Genome sequencing of Flavobacterium sp. HYN0059.</title>
        <authorList>
            <person name="Yi H."/>
            <person name="Baek C."/>
        </authorList>
    </citation>
    <scope>NUCLEOTIDE SEQUENCE [LARGE SCALE GENOMIC DNA]</scope>
    <source>
        <strain evidence="4 5">HYN0059</strain>
    </source>
</reference>
<sequence length="301" mass="33487">MKVLITGATGLVGNELVSLLLKNGIHINYLTTSGKKLQNETQYKGFLWNPEKGEIDQSCIDEVDVIIHLAGASISKRWTDSYKEEILESRVVSADMLYDLLKSVPNKVSHFITASAIGIYPDSLDKVYSEEDDTADNSFLGLVVTKWEQAADKIAKLGITVSKIRTGLVLSHKGGMLKELVKPIKFGLGAAFGNGNQIQSWIHIEDLVGIYLFVLTHKLEGAFNAVAPYPVTQKQLVKNVAQVLDVPYFLPGMPKFIMKTVMGEMHDLLYMSQNVSAKKIISEGYQFKYLSLERALKHELH</sequence>
<dbReference type="RefSeq" id="WP_108776326.1">
    <property type="nucleotide sequence ID" value="NZ_CP029186.1"/>
</dbReference>
<dbReference type="PANTHER" id="PTHR11092">
    <property type="entry name" value="SUGAR NUCLEOTIDE EPIMERASE RELATED"/>
    <property type="match status" value="1"/>
</dbReference>
<dbReference type="KEGG" id="falb:HYN59_00090"/>
<dbReference type="InterPro" id="IPR010099">
    <property type="entry name" value="SDR39U1"/>
</dbReference>
<proteinExistence type="inferred from homology"/>
<dbReference type="NCBIfam" id="TIGR01777">
    <property type="entry name" value="yfcH"/>
    <property type="match status" value="1"/>
</dbReference>
<gene>
    <name evidence="4" type="ORF">HYN59_00090</name>
</gene>
<accession>A0A2S1QT64</accession>